<accession>A0A3Q9IQH3</accession>
<dbReference type="OrthoDB" id="9786161at2"/>
<dbReference type="EMBL" id="CP032819">
    <property type="protein sequence ID" value="AZS28694.1"/>
    <property type="molecule type" value="Genomic_DNA"/>
</dbReference>
<dbReference type="InterPro" id="IPR007621">
    <property type="entry name" value="TPM_dom"/>
</dbReference>
<dbReference type="KEGG" id="buy:D8S85_03420"/>
<reference evidence="2 3" key="1">
    <citation type="submission" date="2018-10" db="EMBL/GenBank/DDBJ databases">
        <title>Butyricimonas faecalis sp. nov., isolated from human faeces and emended description of the genus Butyricimonas.</title>
        <authorList>
            <person name="Le Roy T."/>
            <person name="Van der Smissen P."/>
            <person name="Paquot A."/>
            <person name="Delzenne N."/>
            <person name="Muccioli G."/>
            <person name="Collet J.-F."/>
            <person name="Cani P.D."/>
        </authorList>
    </citation>
    <scope>NUCLEOTIDE SEQUENCE [LARGE SCALE GENOMIC DNA]</scope>
    <source>
        <strain evidence="2 3">H184</strain>
    </source>
</reference>
<protein>
    <submittedName>
        <fullName evidence="2">TPM domain-containing protein</fullName>
    </submittedName>
</protein>
<evidence type="ECO:0000259" key="1">
    <source>
        <dbReference type="Pfam" id="PF04536"/>
    </source>
</evidence>
<name>A0A3Q9IQH3_9BACT</name>
<gene>
    <name evidence="2" type="ORF">D8S85_03420</name>
</gene>
<dbReference type="RefSeq" id="WP_106624872.1">
    <property type="nucleotide sequence ID" value="NZ_CP032819.1"/>
</dbReference>
<organism evidence="2 3">
    <name type="scientific">Butyricimonas faecalis</name>
    <dbReference type="NCBI Taxonomy" id="2093856"/>
    <lineage>
        <taxon>Bacteria</taxon>
        <taxon>Pseudomonadati</taxon>
        <taxon>Bacteroidota</taxon>
        <taxon>Bacteroidia</taxon>
        <taxon>Bacteroidales</taxon>
        <taxon>Odoribacteraceae</taxon>
        <taxon>Butyricimonas</taxon>
    </lineage>
</organism>
<dbReference type="AlphaFoldDB" id="A0A3Q9IQH3"/>
<proteinExistence type="predicted"/>
<sequence>MSPEKAFTQQQKDAMVAAIKQAEKDTSGEIRVHIENHSKIDVLDRAADVFARLNMHKTAQRNGVLIYVALLDHKSAILGDAGINAKVPSDFWDSIMKNMIGKFKEGKITEGICEAVVTAGEQLKAYFPYQADDVNELPDEISFQ</sequence>
<dbReference type="Gene3D" id="3.10.310.50">
    <property type="match status" value="1"/>
</dbReference>
<feature type="domain" description="TPM" evidence="1">
    <location>
        <begin position="4"/>
        <end position="118"/>
    </location>
</feature>
<keyword evidence="3" id="KW-1185">Reference proteome</keyword>
<dbReference type="PANTHER" id="PTHR30373">
    <property type="entry name" value="UPF0603 PROTEIN YGCG"/>
    <property type="match status" value="1"/>
</dbReference>
<dbReference type="Proteomes" id="UP000270673">
    <property type="component" value="Chromosome"/>
</dbReference>
<evidence type="ECO:0000313" key="3">
    <source>
        <dbReference type="Proteomes" id="UP000270673"/>
    </source>
</evidence>
<dbReference type="PANTHER" id="PTHR30373:SF8">
    <property type="entry name" value="BLL7265 PROTEIN"/>
    <property type="match status" value="1"/>
</dbReference>
<evidence type="ECO:0000313" key="2">
    <source>
        <dbReference type="EMBL" id="AZS28694.1"/>
    </source>
</evidence>
<dbReference type="Pfam" id="PF04536">
    <property type="entry name" value="TPM_phosphatase"/>
    <property type="match status" value="1"/>
</dbReference>